<dbReference type="SUPFAM" id="SSF109854">
    <property type="entry name" value="DinB/YfiT-like putative metalloenzymes"/>
    <property type="match status" value="1"/>
</dbReference>
<reference evidence="3" key="1">
    <citation type="journal article" date="2019" name="Int. J. Syst. Evol. Microbiol.">
        <title>The Global Catalogue of Microorganisms (GCM) 10K type strain sequencing project: providing services to taxonomists for standard genome sequencing and annotation.</title>
        <authorList>
            <consortium name="The Broad Institute Genomics Platform"/>
            <consortium name="The Broad Institute Genome Sequencing Center for Infectious Disease"/>
            <person name="Wu L."/>
            <person name="Ma J."/>
        </authorList>
    </citation>
    <scope>NUCLEOTIDE SEQUENCE [LARGE SCALE GENOMIC DNA]</scope>
    <source>
        <strain evidence="3">CCM 7526</strain>
    </source>
</reference>
<keyword evidence="3" id="KW-1185">Reference proteome</keyword>
<dbReference type="Pfam" id="PF11716">
    <property type="entry name" value="MDMPI_N"/>
    <property type="match status" value="1"/>
</dbReference>
<dbReference type="RefSeq" id="WP_317794766.1">
    <property type="nucleotide sequence ID" value="NZ_AP028461.1"/>
</dbReference>
<dbReference type="InterPro" id="IPR034660">
    <property type="entry name" value="DinB/YfiT-like"/>
</dbReference>
<protein>
    <submittedName>
        <fullName evidence="2">TIGR03086 family metal-binding protein</fullName>
    </submittedName>
</protein>
<sequence>MLTDFPRLLDLDRRAVTLSVDLIAPVTAADLTRPTPCTGWDLADLIAHMTAQHRGFAAAAAGRGADPQPWQPVPVADPITAYRQAAADVQAAFATAEDTAFTIPEFGPRTFPARMALSFHLVDYVVHAWDVAAARGVPFEPAPELIPAALPIALAVPDDDRRLSPQAPFRPAVSVTATATPLEKLLATLGRDPAWPGPAK</sequence>
<comment type="caution">
    <text evidence="2">The sequence shown here is derived from an EMBL/GenBank/DDBJ whole genome shotgun (WGS) entry which is preliminary data.</text>
</comment>
<accession>A0ABW4A5I8</accession>
<evidence type="ECO:0000313" key="2">
    <source>
        <dbReference type="EMBL" id="MFD1366016.1"/>
    </source>
</evidence>
<dbReference type="NCBIfam" id="TIGR03086">
    <property type="entry name" value="TIGR03086 family metal-binding protein"/>
    <property type="match status" value="1"/>
</dbReference>
<dbReference type="NCBIfam" id="TIGR03083">
    <property type="entry name" value="maleylpyruvate isomerase family mycothiol-dependent enzyme"/>
    <property type="match status" value="1"/>
</dbReference>
<gene>
    <name evidence="2" type="ORF">ACFQ5G_11735</name>
</gene>
<dbReference type="InterPro" id="IPR017520">
    <property type="entry name" value="CHP03086"/>
</dbReference>
<dbReference type="EMBL" id="JBHTMK010000015">
    <property type="protein sequence ID" value="MFD1366016.1"/>
    <property type="molecule type" value="Genomic_DNA"/>
</dbReference>
<dbReference type="InterPro" id="IPR024344">
    <property type="entry name" value="MDMPI_metal-binding"/>
</dbReference>
<feature type="domain" description="Mycothiol-dependent maleylpyruvate isomerase metal-binding" evidence="1">
    <location>
        <begin position="17"/>
        <end position="132"/>
    </location>
</feature>
<dbReference type="Gene3D" id="1.20.120.450">
    <property type="entry name" value="dinb family like domain"/>
    <property type="match status" value="1"/>
</dbReference>
<organism evidence="2 3">
    <name type="scientific">Actinoplanes sichuanensis</name>
    <dbReference type="NCBI Taxonomy" id="512349"/>
    <lineage>
        <taxon>Bacteria</taxon>
        <taxon>Bacillati</taxon>
        <taxon>Actinomycetota</taxon>
        <taxon>Actinomycetes</taxon>
        <taxon>Micromonosporales</taxon>
        <taxon>Micromonosporaceae</taxon>
        <taxon>Actinoplanes</taxon>
    </lineage>
</organism>
<name>A0ABW4A5I8_9ACTN</name>
<dbReference type="InterPro" id="IPR017517">
    <property type="entry name" value="Maleyloyr_isom"/>
</dbReference>
<dbReference type="Proteomes" id="UP001597183">
    <property type="component" value="Unassembled WGS sequence"/>
</dbReference>
<evidence type="ECO:0000259" key="1">
    <source>
        <dbReference type="Pfam" id="PF11716"/>
    </source>
</evidence>
<evidence type="ECO:0000313" key="3">
    <source>
        <dbReference type="Proteomes" id="UP001597183"/>
    </source>
</evidence>
<proteinExistence type="predicted"/>